<sequence>MQRVCLRAVPVRIKVNNTEVPEAFWVIEEQRGRKKELYAVMSLLGWTIMGPVGFDGGSKGYVNHVRIEDSMPEEQEIRFWDIDSGDLQVNK</sequence>
<reference evidence="1" key="1">
    <citation type="submission" date="2021-10" db="EMBL/GenBank/DDBJ databases">
        <title>Tropical sea cucumber genome reveals ecological adaptation and Cuvierian tubules defense mechanism.</title>
        <authorList>
            <person name="Chen T."/>
        </authorList>
    </citation>
    <scope>NUCLEOTIDE SEQUENCE</scope>
    <source>
        <strain evidence="1">Nanhai2018</strain>
        <tissue evidence="1">Muscle</tissue>
    </source>
</reference>
<accession>A0A9Q1BJK9</accession>
<dbReference type="EMBL" id="JAIZAY010000015">
    <property type="protein sequence ID" value="KAJ8027694.1"/>
    <property type="molecule type" value="Genomic_DNA"/>
</dbReference>
<gene>
    <name evidence="1" type="ORF">HOLleu_29719</name>
</gene>
<organism evidence="1 2">
    <name type="scientific">Holothuria leucospilota</name>
    <name type="common">Black long sea cucumber</name>
    <name type="synonym">Mertensiothuria leucospilota</name>
    <dbReference type="NCBI Taxonomy" id="206669"/>
    <lineage>
        <taxon>Eukaryota</taxon>
        <taxon>Metazoa</taxon>
        <taxon>Echinodermata</taxon>
        <taxon>Eleutherozoa</taxon>
        <taxon>Echinozoa</taxon>
        <taxon>Holothuroidea</taxon>
        <taxon>Aspidochirotacea</taxon>
        <taxon>Aspidochirotida</taxon>
        <taxon>Holothuriidae</taxon>
        <taxon>Holothuria</taxon>
    </lineage>
</organism>
<name>A0A9Q1BJK9_HOLLE</name>
<dbReference type="Proteomes" id="UP001152320">
    <property type="component" value="Chromosome 15"/>
</dbReference>
<keyword evidence="2" id="KW-1185">Reference proteome</keyword>
<evidence type="ECO:0000313" key="1">
    <source>
        <dbReference type="EMBL" id="KAJ8027694.1"/>
    </source>
</evidence>
<proteinExistence type="predicted"/>
<dbReference type="AlphaFoldDB" id="A0A9Q1BJK9"/>
<protein>
    <submittedName>
        <fullName evidence="1">Uncharacterized protein</fullName>
    </submittedName>
</protein>
<dbReference type="OrthoDB" id="6283332at2759"/>
<evidence type="ECO:0000313" key="2">
    <source>
        <dbReference type="Proteomes" id="UP001152320"/>
    </source>
</evidence>
<comment type="caution">
    <text evidence="1">The sequence shown here is derived from an EMBL/GenBank/DDBJ whole genome shotgun (WGS) entry which is preliminary data.</text>
</comment>